<keyword evidence="5" id="KW-0603">Photosystem I</keyword>
<keyword evidence="7" id="KW-0793">Thylakoid</keyword>
<organism evidence="10 11">
    <name type="scientific">Crinalium epipsammum PCC 9333</name>
    <dbReference type="NCBI Taxonomy" id="1173022"/>
    <lineage>
        <taxon>Bacteria</taxon>
        <taxon>Bacillati</taxon>
        <taxon>Cyanobacteriota</taxon>
        <taxon>Cyanophyceae</taxon>
        <taxon>Gomontiellales</taxon>
        <taxon>Gomontiellaceae</taxon>
        <taxon>Crinalium</taxon>
    </lineage>
</organism>
<dbReference type="HOGENOM" id="CLU_160496_1_0_3"/>
<dbReference type="InterPro" id="IPR017492">
    <property type="entry name" value="PSI_PsaK"/>
</dbReference>
<dbReference type="Pfam" id="PF01241">
    <property type="entry name" value="PSI_PSAK"/>
    <property type="match status" value="1"/>
</dbReference>
<evidence type="ECO:0000256" key="3">
    <source>
        <dbReference type="ARBA" id="ARBA00022531"/>
    </source>
</evidence>
<proteinExistence type="inferred from homology"/>
<evidence type="ECO:0000256" key="8">
    <source>
        <dbReference type="ARBA" id="ARBA00023136"/>
    </source>
</evidence>
<gene>
    <name evidence="10" type="ORF">Cri9333_4408</name>
</gene>
<keyword evidence="6 9" id="KW-1133">Transmembrane helix</keyword>
<protein>
    <submittedName>
        <fullName evidence="10">Photosystem I psaG/psaK protein</fullName>
    </submittedName>
</protein>
<evidence type="ECO:0000256" key="2">
    <source>
        <dbReference type="ARBA" id="ARBA00006458"/>
    </source>
</evidence>
<dbReference type="NCBIfam" id="TIGR03049">
    <property type="entry name" value="PS_I_psaK"/>
    <property type="match status" value="1"/>
</dbReference>
<keyword evidence="8 9" id="KW-0472">Membrane</keyword>
<evidence type="ECO:0000256" key="4">
    <source>
        <dbReference type="ARBA" id="ARBA00022692"/>
    </source>
</evidence>
<accession>K9W4S2</accession>
<dbReference type="GO" id="GO:0009522">
    <property type="term" value="C:photosystem I"/>
    <property type="evidence" value="ECO:0007669"/>
    <property type="project" value="UniProtKB-KW"/>
</dbReference>
<evidence type="ECO:0000313" key="10">
    <source>
        <dbReference type="EMBL" id="AFZ15191.1"/>
    </source>
</evidence>
<comment type="similarity">
    <text evidence="2">Belongs to the PsaG/PsaK family.</text>
</comment>
<keyword evidence="4 9" id="KW-0812">Transmembrane</keyword>
<dbReference type="KEGG" id="cep:Cri9333_4408"/>
<name>K9W4S2_9CYAN</name>
<dbReference type="InterPro" id="IPR000549">
    <property type="entry name" value="PSI_PsaG/PsaK"/>
</dbReference>
<keyword evidence="11" id="KW-1185">Reference proteome</keyword>
<dbReference type="GO" id="GO:0042651">
    <property type="term" value="C:thylakoid membrane"/>
    <property type="evidence" value="ECO:0007669"/>
    <property type="project" value="InterPro"/>
</dbReference>
<dbReference type="PATRIC" id="fig|1173022.3.peg.4760"/>
<comment type="subcellular location">
    <subcellularLocation>
        <location evidence="1">Membrane</location>
        <topology evidence="1">Multi-pass membrane protein</topology>
    </subcellularLocation>
</comment>
<dbReference type="RefSeq" id="WP_015205284.1">
    <property type="nucleotide sequence ID" value="NC_019753.1"/>
</dbReference>
<dbReference type="InterPro" id="IPR035982">
    <property type="entry name" value="PSI_centre_PsaK_sf"/>
</dbReference>
<evidence type="ECO:0000256" key="5">
    <source>
        <dbReference type="ARBA" id="ARBA00022836"/>
    </source>
</evidence>
<dbReference type="Gene3D" id="1.20.860.20">
    <property type="entry name" value="Photosystem I PsaK, reaction centre"/>
    <property type="match status" value="1"/>
</dbReference>
<keyword evidence="3" id="KW-0602">Photosynthesis</keyword>
<feature type="transmembrane region" description="Helical" evidence="9">
    <location>
        <begin position="64"/>
        <end position="87"/>
    </location>
</feature>
<dbReference type="STRING" id="1173022.Cri9333_4408"/>
<feature type="transmembrane region" description="Helical" evidence="9">
    <location>
        <begin position="20"/>
        <end position="43"/>
    </location>
</feature>
<evidence type="ECO:0000256" key="1">
    <source>
        <dbReference type="ARBA" id="ARBA00004141"/>
    </source>
</evidence>
<evidence type="ECO:0000256" key="7">
    <source>
        <dbReference type="ARBA" id="ARBA00023078"/>
    </source>
</evidence>
<evidence type="ECO:0000313" key="11">
    <source>
        <dbReference type="Proteomes" id="UP000010472"/>
    </source>
</evidence>
<reference evidence="10 11" key="1">
    <citation type="submission" date="2012-06" db="EMBL/GenBank/DDBJ databases">
        <title>Finished chromosome of genome of Crinalium epipsammum PCC 9333.</title>
        <authorList>
            <consortium name="US DOE Joint Genome Institute"/>
            <person name="Gugger M."/>
            <person name="Coursin T."/>
            <person name="Rippka R."/>
            <person name="Tandeau De Marsac N."/>
            <person name="Huntemann M."/>
            <person name="Wei C.-L."/>
            <person name="Han J."/>
            <person name="Detter J.C."/>
            <person name="Han C."/>
            <person name="Tapia R."/>
            <person name="Davenport K."/>
            <person name="Daligault H."/>
            <person name="Erkkila T."/>
            <person name="Gu W."/>
            <person name="Munk A.C.C."/>
            <person name="Teshima H."/>
            <person name="Xu Y."/>
            <person name="Chain P."/>
            <person name="Chen A."/>
            <person name="Krypides N."/>
            <person name="Mavromatis K."/>
            <person name="Markowitz V."/>
            <person name="Szeto E."/>
            <person name="Ivanova N."/>
            <person name="Mikhailova N."/>
            <person name="Ovchinnikova G."/>
            <person name="Pagani I."/>
            <person name="Pati A."/>
            <person name="Goodwin L."/>
            <person name="Peters L."/>
            <person name="Pitluck S."/>
            <person name="Woyke T."/>
            <person name="Kerfeld C."/>
        </authorList>
    </citation>
    <scope>NUCLEOTIDE SEQUENCE [LARGE SCALE GENOMIC DNA]</scope>
    <source>
        <strain evidence="10 11">PCC 9333</strain>
    </source>
</reference>
<evidence type="ECO:0000256" key="6">
    <source>
        <dbReference type="ARBA" id="ARBA00022989"/>
    </source>
</evidence>
<dbReference type="AlphaFoldDB" id="K9W4S2"/>
<dbReference type="SUPFAM" id="SSF81563">
    <property type="entry name" value="Photosystem I reaction center subunit X, PsaK"/>
    <property type="match status" value="1"/>
</dbReference>
<dbReference type="InterPro" id="IPR037101">
    <property type="entry name" value="PSI_PsaK_bact"/>
</dbReference>
<sequence>MIDLNFLIAASPIASLAQGWTPNVGIVMTFFNIVGLIIARIGVQKPGVGPKLPFPLPFIADSKFSLSQFIAGVSFGHILGVGAILGLNNAGLL</sequence>
<dbReference type="EMBL" id="CP003620">
    <property type="protein sequence ID" value="AFZ15191.1"/>
    <property type="molecule type" value="Genomic_DNA"/>
</dbReference>
<dbReference type="GO" id="GO:0015979">
    <property type="term" value="P:photosynthesis"/>
    <property type="evidence" value="ECO:0007669"/>
    <property type="project" value="UniProtKB-KW"/>
</dbReference>
<dbReference type="Proteomes" id="UP000010472">
    <property type="component" value="Chromosome"/>
</dbReference>
<evidence type="ECO:0000256" key="9">
    <source>
        <dbReference type="SAM" id="Phobius"/>
    </source>
</evidence>